<keyword evidence="5 7" id="KW-0067">ATP-binding</keyword>
<organism evidence="8 9">
    <name type="scientific">Planifilum fulgidum</name>
    <dbReference type="NCBI Taxonomy" id="201973"/>
    <lineage>
        <taxon>Bacteria</taxon>
        <taxon>Bacillati</taxon>
        <taxon>Bacillota</taxon>
        <taxon>Bacilli</taxon>
        <taxon>Bacillales</taxon>
        <taxon>Thermoactinomycetaceae</taxon>
        <taxon>Planifilum</taxon>
    </lineage>
</organism>
<sequence length="182" mass="20605">MRQEKKPLILIGFMGTGKTTTGKALARRLGLSLVDTDREIERKTGKRISELFREVGEEGFRDLESRVLKQVLAETPGVVTTGGGIVLRPENVRLMKETGWVVALYASEDEIVRRLAATSDRPLLEGDVRQRVARLLRERRGLYDFAHFRVDTTGLTVAEVVDQICRRLPEDRGFKLDRSRPS</sequence>
<dbReference type="CDD" id="cd00464">
    <property type="entry name" value="SK"/>
    <property type="match status" value="1"/>
</dbReference>
<dbReference type="HAMAP" id="MF_00109">
    <property type="entry name" value="Shikimate_kinase"/>
    <property type="match status" value="1"/>
</dbReference>
<comment type="subunit">
    <text evidence="7">Monomer.</text>
</comment>
<comment type="pathway">
    <text evidence="7">Metabolic intermediate biosynthesis; chorismate biosynthesis; chorismate from D-erythrose 4-phosphate and phosphoenolpyruvate: step 5/7.</text>
</comment>
<comment type="cofactor">
    <cofactor evidence="7">
        <name>Mg(2+)</name>
        <dbReference type="ChEBI" id="CHEBI:18420"/>
    </cofactor>
    <text evidence="7">Binds 1 Mg(2+) ion per subunit.</text>
</comment>
<dbReference type="GO" id="GO:0009423">
    <property type="term" value="P:chorismate biosynthetic process"/>
    <property type="evidence" value="ECO:0007669"/>
    <property type="project" value="UniProtKB-UniRule"/>
</dbReference>
<evidence type="ECO:0000256" key="3">
    <source>
        <dbReference type="ARBA" id="ARBA00022741"/>
    </source>
</evidence>
<keyword evidence="3 7" id="KW-0547">Nucleotide-binding</keyword>
<protein>
    <recommendedName>
        <fullName evidence="7">Shikimate kinase</fullName>
        <shortName evidence="7">SK</shortName>
        <ecNumber evidence="7">2.7.1.71</ecNumber>
    </recommendedName>
</protein>
<dbReference type="PANTHER" id="PTHR21087:SF16">
    <property type="entry name" value="SHIKIMATE KINASE 1, CHLOROPLASTIC"/>
    <property type="match status" value="1"/>
</dbReference>
<feature type="binding site" evidence="7">
    <location>
        <position position="61"/>
    </location>
    <ligand>
        <name>substrate</name>
    </ligand>
</feature>
<evidence type="ECO:0000256" key="7">
    <source>
        <dbReference type="HAMAP-Rule" id="MF_00109"/>
    </source>
</evidence>
<keyword evidence="4 7" id="KW-0418">Kinase</keyword>
<keyword evidence="9" id="KW-1185">Reference proteome</keyword>
<evidence type="ECO:0000256" key="2">
    <source>
        <dbReference type="ARBA" id="ARBA00022679"/>
    </source>
</evidence>
<dbReference type="RefSeq" id="WP_092035499.1">
    <property type="nucleotide sequence ID" value="NZ_FOOK01000002.1"/>
</dbReference>
<proteinExistence type="inferred from homology"/>
<comment type="similarity">
    <text evidence="7">Belongs to the shikimate kinase family.</text>
</comment>
<dbReference type="STRING" id="201973.SAMN04488025_10255"/>
<evidence type="ECO:0000313" key="8">
    <source>
        <dbReference type="EMBL" id="SFF66586.1"/>
    </source>
</evidence>
<dbReference type="GO" id="GO:0000287">
    <property type="term" value="F:magnesium ion binding"/>
    <property type="evidence" value="ECO:0007669"/>
    <property type="project" value="UniProtKB-UniRule"/>
</dbReference>
<feature type="binding site" evidence="7">
    <location>
        <position position="37"/>
    </location>
    <ligand>
        <name>substrate</name>
    </ligand>
</feature>
<dbReference type="InterPro" id="IPR000623">
    <property type="entry name" value="Shikimate_kinase/TSH1"/>
</dbReference>
<keyword evidence="7" id="KW-0460">Magnesium</keyword>
<dbReference type="GO" id="GO:0008652">
    <property type="term" value="P:amino acid biosynthetic process"/>
    <property type="evidence" value="ECO:0007669"/>
    <property type="project" value="UniProtKB-KW"/>
</dbReference>
<dbReference type="Proteomes" id="UP000198661">
    <property type="component" value="Unassembled WGS sequence"/>
</dbReference>
<dbReference type="InterPro" id="IPR031322">
    <property type="entry name" value="Shikimate/glucono_kinase"/>
</dbReference>
<comment type="function">
    <text evidence="7">Catalyzes the specific phosphorylation of the 3-hydroxyl group of shikimic acid using ATP as a cosubstrate.</text>
</comment>
<dbReference type="OrthoDB" id="9800332at2"/>
<dbReference type="GO" id="GO:0004765">
    <property type="term" value="F:shikimate kinase activity"/>
    <property type="evidence" value="ECO:0007669"/>
    <property type="project" value="UniProtKB-UniRule"/>
</dbReference>
<evidence type="ECO:0000256" key="6">
    <source>
        <dbReference type="ARBA" id="ARBA00023141"/>
    </source>
</evidence>
<comment type="subcellular location">
    <subcellularLocation>
        <location evidence="7">Cytoplasm</location>
    </subcellularLocation>
</comment>
<dbReference type="GO" id="GO:0009073">
    <property type="term" value="P:aromatic amino acid family biosynthetic process"/>
    <property type="evidence" value="ECO:0007669"/>
    <property type="project" value="UniProtKB-KW"/>
</dbReference>
<dbReference type="SUPFAM" id="SSF52540">
    <property type="entry name" value="P-loop containing nucleoside triphosphate hydrolases"/>
    <property type="match status" value="1"/>
</dbReference>
<keyword evidence="2 7" id="KW-0808">Transferase</keyword>
<keyword evidence="1 7" id="KW-0028">Amino-acid biosynthesis</keyword>
<accession>A0A1I2KNT6</accession>
<dbReference type="GO" id="GO:0005829">
    <property type="term" value="C:cytosol"/>
    <property type="evidence" value="ECO:0007669"/>
    <property type="project" value="TreeGrafter"/>
</dbReference>
<feature type="binding site" evidence="7">
    <location>
        <position position="19"/>
    </location>
    <ligand>
        <name>Mg(2+)</name>
        <dbReference type="ChEBI" id="CHEBI:18420"/>
    </ligand>
</feature>
<comment type="catalytic activity">
    <reaction evidence="7">
        <text>shikimate + ATP = 3-phosphoshikimate + ADP + H(+)</text>
        <dbReference type="Rhea" id="RHEA:13121"/>
        <dbReference type="ChEBI" id="CHEBI:15378"/>
        <dbReference type="ChEBI" id="CHEBI:30616"/>
        <dbReference type="ChEBI" id="CHEBI:36208"/>
        <dbReference type="ChEBI" id="CHEBI:145989"/>
        <dbReference type="ChEBI" id="CHEBI:456216"/>
        <dbReference type="EC" id="2.7.1.71"/>
    </reaction>
</comment>
<gene>
    <name evidence="7" type="primary">aroK</name>
    <name evidence="8" type="ORF">SAMN04488025_10255</name>
</gene>
<dbReference type="EMBL" id="FOOK01000002">
    <property type="protein sequence ID" value="SFF66586.1"/>
    <property type="molecule type" value="Genomic_DNA"/>
</dbReference>
<dbReference type="UniPathway" id="UPA00053">
    <property type="reaction ID" value="UER00088"/>
</dbReference>
<evidence type="ECO:0000256" key="1">
    <source>
        <dbReference type="ARBA" id="ARBA00022605"/>
    </source>
</evidence>
<dbReference type="Gene3D" id="3.40.50.300">
    <property type="entry name" value="P-loop containing nucleotide triphosphate hydrolases"/>
    <property type="match status" value="1"/>
</dbReference>
<keyword evidence="7" id="KW-0963">Cytoplasm</keyword>
<keyword evidence="7" id="KW-0479">Metal-binding</keyword>
<comment type="caution">
    <text evidence="7">Lacks conserved residue(s) required for the propagation of feature annotation.</text>
</comment>
<dbReference type="AlphaFoldDB" id="A0A1I2KNT6"/>
<name>A0A1I2KNT6_9BACL</name>
<feature type="binding site" evidence="7">
    <location>
        <begin position="15"/>
        <end position="20"/>
    </location>
    <ligand>
        <name>ATP</name>
        <dbReference type="ChEBI" id="CHEBI:30616"/>
    </ligand>
</feature>
<dbReference type="GO" id="GO:0005524">
    <property type="term" value="F:ATP binding"/>
    <property type="evidence" value="ECO:0007669"/>
    <property type="project" value="UniProtKB-UniRule"/>
</dbReference>
<feature type="binding site" evidence="7">
    <location>
        <position position="139"/>
    </location>
    <ligand>
        <name>substrate</name>
    </ligand>
</feature>
<reference evidence="8 9" key="1">
    <citation type="submission" date="2016-10" db="EMBL/GenBank/DDBJ databases">
        <authorList>
            <person name="de Groot N.N."/>
        </authorList>
    </citation>
    <scope>NUCLEOTIDE SEQUENCE [LARGE SCALE GENOMIC DNA]</scope>
    <source>
        <strain evidence="8 9">DSM 44945</strain>
    </source>
</reference>
<evidence type="ECO:0000256" key="5">
    <source>
        <dbReference type="ARBA" id="ARBA00022840"/>
    </source>
</evidence>
<feature type="binding site" evidence="7">
    <location>
        <position position="83"/>
    </location>
    <ligand>
        <name>substrate</name>
    </ligand>
</feature>
<feature type="binding site" evidence="7">
    <location>
        <position position="121"/>
    </location>
    <ligand>
        <name>ATP</name>
        <dbReference type="ChEBI" id="CHEBI:30616"/>
    </ligand>
</feature>
<dbReference type="InterPro" id="IPR027417">
    <property type="entry name" value="P-loop_NTPase"/>
</dbReference>
<evidence type="ECO:0000313" key="9">
    <source>
        <dbReference type="Proteomes" id="UP000198661"/>
    </source>
</evidence>
<dbReference type="Pfam" id="PF01202">
    <property type="entry name" value="SKI"/>
    <property type="match status" value="1"/>
</dbReference>
<dbReference type="EC" id="2.7.1.71" evidence="7"/>
<evidence type="ECO:0000256" key="4">
    <source>
        <dbReference type="ARBA" id="ARBA00022777"/>
    </source>
</evidence>
<keyword evidence="6 7" id="KW-0057">Aromatic amino acid biosynthesis</keyword>
<dbReference type="PANTHER" id="PTHR21087">
    <property type="entry name" value="SHIKIMATE KINASE"/>
    <property type="match status" value="1"/>
</dbReference>
<dbReference type="PRINTS" id="PR01100">
    <property type="entry name" value="SHIKIMTKNASE"/>
</dbReference>